<sequence length="576" mass="64213">MGGLMQLVNKGAQDQLVCGNPSFTHFRSVYKRHTDFAMEQFELVFKTTNLQLPASGSLTLRAKVEQFAQLVNDCYLVLTLPNIYSPVHQVVPGTHPNLNANAAAIGYEFQWVRNIGYNMINYASVVINGQEVVRHTGEWMKLYADLNFDANKKTMVNSMVGNVRQLYDPANAYDRMNQYPHAISTATSAAEPSLYGQVLNIPLHFWFCENVGAALPISALTYSTVEIVIELKNMYQLFTIRDVREQIGGVANPNFGVRIAPDPSSPIMTMNNFLSPPTYSPAPVPTNPTLMFWKLSPFIEANYIFLNDAELIHITKNEHSFIMNQVDVTSGDGLAGASNDTLVLMRNLCTQMVWVAQRFDRLQQNDYDNYTNWVDPYKPPQDSTGMLYMTPQYSSGVALPTNTSQRDILLESAIILDGKERFSYKQTYFFSQLQNYRHQTGQTSSSIPGLYSYSFALEHGTTQPSGHLNGSMFNKPILRNTYVQPALATVQSGQTQTVSCVLKSTVNNANPTVVNPAAVDQNGRLLYGPNDVVTVVQTGSALATSQYQYTFGVRVFVESYNYLRIMGGVANVVFSS</sequence>
<dbReference type="EMBL" id="MN740648">
    <property type="protein sequence ID" value="QHS79567.1"/>
    <property type="molecule type" value="Genomic_DNA"/>
</dbReference>
<reference evidence="3" key="1">
    <citation type="journal article" date="2020" name="Nature">
        <title>Giant virus diversity and host interactions through global metagenomics.</title>
        <authorList>
            <person name="Schulz F."/>
            <person name="Roux S."/>
            <person name="Paez-Espino D."/>
            <person name="Jungbluth S."/>
            <person name="Walsh D.A."/>
            <person name="Denef V.J."/>
            <person name="McMahon K.D."/>
            <person name="Konstantinidis K.T."/>
            <person name="Eloe-Fadrosh E.A."/>
            <person name="Kyrpides N.C."/>
            <person name="Woyke T."/>
        </authorList>
    </citation>
    <scope>NUCLEOTIDE SEQUENCE</scope>
    <source>
        <strain evidence="3">GVMAG-S-1035237-23</strain>
    </source>
</reference>
<feature type="domain" description="Major capsid protein C-terminal" evidence="1">
    <location>
        <begin position="313"/>
        <end position="493"/>
    </location>
</feature>
<dbReference type="InterPro" id="IPR031654">
    <property type="entry name" value="Capsid_N"/>
</dbReference>
<evidence type="ECO:0008006" key="4">
    <source>
        <dbReference type="Google" id="ProtNLM"/>
    </source>
</evidence>
<proteinExistence type="predicted"/>
<evidence type="ECO:0000313" key="3">
    <source>
        <dbReference type="EMBL" id="QHS79567.1"/>
    </source>
</evidence>
<dbReference type="InterPro" id="IPR038519">
    <property type="entry name" value="MCP_C_sf"/>
</dbReference>
<dbReference type="GO" id="GO:0005198">
    <property type="term" value="F:structural molecule activity"/>
    <property type="evidence" value="ECO:0007669"/>
    <property type="project" value="InterPro"/>
</dbReference>
<dbReference type="SUPFAM" id="SSF49749">
    <property type="entry name" value="Group II dsDNA viruses VP"/>
    <property type="match status" value="2"/>
</dbReference>
<evidence type="ECO:0000259" key="1">
    <source>
        <dbReference type="Pfam" id="PF04451"/>
    </source>
</evidence>
<name>A0A6C0AIC7_9ZZZZ</name>
<feature type="domain" description="Major capsid protein N-terminal" evidence="2">
    <location>
        <begin position="24"/>
        <end position="242"/>
    </location>
</feature>
<dbReference type="Gene3D" id="2.70.9.20">
    <property type="entry name" value="Major capsid protein Vp54"/>
    <property type="match status" value="1"/>
</dbReference>
<dbReference type="InterPro" id="IPR016112">
    <property type="entry name" value="VP_dsDNA_II"/>
</dbReference>
<dbReference type="AlphaFoldDB" id="A0A6C0AIC7"/>
<dbReference type="InterPro" id="IPR007542">
    <property type="entry name" value="MCP_C"/>
</dbReference>
<accession>A0A6C0AIC7</accession>
<organism evidence="3">
    <name type="scientific">viral metagenome</name>
    <dbReference type="NCBI Taxonomy" id="1070528"/>
    <lineage>
        <taxon>unclassified sequences</taxon>
        <taxon>metagenomes</taxon>
        <taxon>organismal metagenomes</taxon>
    </lineage>
</organism>
<dbReference type="Pfam" id="PF16903">
    <property type="entry name" value="Capsid_N"/>
    <property type="match status" value="1"/>
</dbReference>
<dbReference type="Gene3D" id="2.70.9.10">
    <property type="entry name" value="Adenovirus Type 2 Hexon, domain 4"/>
    <property type="match status" value="1"/>
</dbReference>
<dbReference type="Pfam" id="PF04451">
    <property type="entry name" value="Capsid_NCLDV"/>
    <property type="match status" value="1"/>
</dbReference>
<evidence type="ECO:0000259" key="2">
    <source>
        <dbReference type="Pfam" id="PF16903"/>
    </source>
</evidence>
<protein>
    <recommendedName>
        <fullName evidence="4">Major capsid protein N-terminal domain-containing protein</fullName>
    </recommendedName>
</protein>